<dbReference type="EMBL" id="AAKLZF010000088">
    <property type="protein sequence ID" value="ECT1900815.1"/>
    <property type="molecule type" value="Genomic_DNA"/>
</dbReference>
<comment type="caution">
    <text evidence="27">The sequence shown here is derived from an EMBL/GenBank/DDBJ whole genome shotgun (WGS) entry which is preliminary data.</text>
</comment>
<dbReference type="EMBL" id="AAKOQU010000031">
    <property type="protein sequence ID" value="ECU0321113.1"/>
    <property type="molecule type" value="Genomic_DNA"/>
</dbReference>
<dbReference type="EMBL" id="AAKSBM010000060">
    <property type="protein sequence ID" value="ECV3408446.1"/>
    <property type="molecule type" value="Genomic_DNA"/>
</dbReference>
<dbReference type="EMBL" id="AAKLJK010000077">
    <property type="protein sequence ID" value="ECS9961358.1"/>
    <property type="molecule type" value="Genomic_DNA"/>
</dbReference>
<dbReference type="EMBL" id="AAMKKX010000028">
    <property type="protein sequence ID" value="EDI2828023.1"/>
    <property type="molecule type" value="Genomic_DNA"/>
</dbReference>
<dbReference type="EMBL" id="AAKPJA010000087">
    <property type="protein sequence ID" value="ECU2528813.1"/>
    <property type="molecule type" value="Genomic_DNA"/>
</dbReference>
<evidence type="ECO:0000313" key="5">
    <source>
        <dbReference type="EMBL" id="EBO2495629.1"/>
    </source>
</evidence>
<dbReference type="AlphaFoldDB" id="A0A3V3BDR9"/>
<dbReference type="EMBL" id="AAHQUD010000028">
    <property type="protein sequence ID" value="EBZ3306691.1"/>
    <property type="molecule type" value="Genomic_DNA"/>
</dbReference>
<dbReference type="EMBL" id="AAHSYX010000070">
    <property type="protein sequence ID" value="ECA0090884.1"/>
    <property type="molecule type" value="Genomic_DNA"/>
</dbReference>
<dbReference type="EMBL" id="AAMFEG010000023">
    <property type="protein sequence ID" value="EDG7392156.1"/>
    <property type="molecule type" value="Genomic_DNA"/>
</dbReference>
<evidence type="ECO:0000313" key="26">
    <source>
        <dbReference type="EMBL" id="EDG6700023.1"/>
    </source>
</evidence>
<evidence type="ECO:0000313" key="16">
    <source>
        <dbReference type="EMBL" id="ECT1900815.1"/>
    </source>
</evidence>
<evidence type="ECO:0000313" key="7">
    <source>
        <dbReference type="EMBL" id="EBW8726211.1"/>
    </source>
</evidence>
<evidence type="ECO:0000313" key="24">
    <source>
        <dbReference type="EMBL" id="ECV5591026.1"/>
    </source>
</evidence>
<dbReference type="EMBL" id="AAHJMM010000021">
    <property type="protein sequence ID" value="EBW8726211.1"/>
    <property type="molecule type" value="Genomic_DNA"/>
</dbReference>
<dbReference type="EMBL" id="AAKTLY010000050">
    <property type="protein sequence ID" value="ECV5198614.1"/>
    <property type="molecule type" value="Genomic_DNA"/>
</dbReference>
<dbReference type="Proteomes" id="UP000365067">
    <property type="component" value="Unassembled WGS sequence"/>
</dbReference>
<dbReference type="EMBL" id="AAKJDK010000060">
    <property type="protein sequence ID" value="ECS2991164.1"/>
    <property type="molecule type" value="Genomic_DNA"/>
</dbReference>
<evidence type="ECO:0000313" key="10">
    <source>
        <dbReference type="EMBL" id="ECA8557575.1"/>
    </source>
</evidence>
<dbReference type="RefSeq" id="WP_001127573.1">
    <property type="nucleotide sequence ID" value="NZ_JACHSJ010000032.1"/>
</dbReference>
<sequence>MPLAQLKRDTLSLVKLNGDRTDGIKGSVQKNKIFISRSDIAIEKGDLLIRSMPHGGTEEYIVIEPNFRMGVGGIPATYQAEVILKENTTTEEMTSSPSTAVPEAVIATVNTFIALCVTIVNEGASSPDKYASQFYRLRQELLELDNIITIPSWIRFSMSPADIKNNVGLNVTGGDGAWGRRRQYLQSESIKILSSYKTAPIIEHSVSENKIKNTEQVSGLTTMASDAGLNMKKKVFIVHGHDDKLKNEVYIFLANEGFQPVILHHEANEGQTIIEKLEKHIDTVSYAVVLYTACDEGKAKNETELKKRARQNVVLEHGWLMSKLSRKFVAAIVEDGVEFPGDLSGVVRISASDWKYDLSKELKVLNN</sequence>
<reference evidence="12" key="1">
    <citation type="submission" date="2018-07" db="EMBL/GenBank/DDBJ databases">
        <authorList>
            <consortium name="NARMS: The National Antimicrobial Resistance Monitoring System"/>
        </authorList>
    </citation>
    <scope>NUCLEOTIDE SEQUENCE</scope>
    <source>
        <strain evidence="19">CVM N17S1400</strain>
        <strain evidence="12">CVM N58008</strain>
        <strain evidence="17">FSIS11808073</strain>
        <strain evidence="25">FSIS1505221</strain>
    </source>
</reference>
<evidence type="ECO:0000313" key="15">
    <source>
        <dbReference type="EMBL" id="ECT1656468.1"/>
    </source>
</evidence>
<protein>
    <submittedName>
        <fullName evidence="27">Nucleotide-binding containing TIR-like domain protein</fullName>
    </submittedName>
    <submittedName>
        <fullName evidence="25">Nucleotide-binding protein</fullName>
    </submittedName>
</protein>
<dbReference type="EMBL" id="AAGHSH010000077">
    <property type="protein sequence ID" value="EBO1897848.1"/>
    <property type="molecule type" value="Genomic_DNA"/>
</dbReference>
<organism evidence="27">
    <name type="scientific">Salmonella enterica subsp. enterica serovar Kentucky</name>
    <dbReference type="NCBI Taxonomy" id="192955"/>
    <lineage>
        <taxon>Bacteria</taxon>
        <taxon>Pseudomonadati</taxon>
        <taxon>Pseudomonadota</taxon>
        <taxon>Gammaproteobacteria</taxon>
        <taxon>Enterobacterales</taxon>
        <taxon>Enterobacteriaceae</taxon>
        <taxon>Salmonella</taxon>
    </lineage>
</organism>
<dbReference type="Pfam" id="PF10137">
    <property type="entry name" value="CAP12-PCTIR_TIR"/>
    <property type="match status" value="1"/>
</dbReference>
<evidence type="ECO:0000313" key="9">
    <source>
        <dbReference type="EMBL" id="ECA0090884.1"/>
    </source>
</evidence>
<evidence type="ECO:0000313" key="23">
    <source>
        <dbReference type="EMBL" id="ECV5198614.1"/>
    </source>
</evidence>
<feature type="domain" description="CD-NTase-associated protein 12/Pycsar effector protein TIR" evidence="1">
    <location>
        <begin position="234"/>
        <end position="351"/>
    </location>
</feature>
<evidence type="ECO:0000313" key="12">
    <source>
        <dbReference type="EMBL" id="ECS2991164.1"/>
    </source>
</evidence>
<dbReference type="EMBL" id="AAGFNW010000050">
    <property type="protein sequence ID" value="EBN3585898.1"/>
    <property type="molecule type" value="Genomic_DNA"/>
</dbReference>
<dbReference type="EMBL" id="AAKRVG010000064">
    <property type="protein sequence ID" value="ECV5591026.1"/>
    <property type="molecule type" value="Genomic_DNA"/>
</dbReference>
<evidence type="ECO:0000313" key="17">
    <source>
        <dbReference type="EMBL" id="ECU0321113.1"/>
    </source>
</evidence>
<evidence type="ECO:0000313" key="4">
    <source>
        <dbReference type="EMBL" id="EBO2052086.1"/>
    </source>
</evidence>
<evidence type="ECO:0000313" key="28">
    <source>
        <dbReference type="EMBL" id="EDI2828023.1"/>
    </source>
</evidence>
<dbReference type="GO" id="GO:0050135">
    <property type="term" value="F:NADP+ nucleosidase activity"/>
    <property type="evidence" value="ECO:0007669"/>
    <property type="project" value="InterPro"/>
</dbReference>
<dbReference type="InterPro" id="IPR019302">
    <property type="entry name" value="CAP12/PCTIR_TIR_dom"/>
</dbReference>
<dbReference type="EMBL" id="AALKSI010000037">
    <property type="protein sequence ID" value="EDA6269779.1"/>
    <property type="molecule type" value="Genomic_DNA"/>
</dbReference>
<dbReference type="EMBL" id="AAGHXH010000039">
    <property type="protein sequence ID" value="EBO2495629.1"/>
    <property type="molecule type" value="Genomic_DNA"/>
</dbReference>
<dbReference type="EMBL" id="AAKLXH010000044">
    <property type="protein sequence ID" value="ECT1656468.1"/>
    <property type="molecule type" value="Genomic_DNA"/>
</dbReference>
<evidence type="ECO:0000313" key="14">
    <source>
        <dbReference type="EMBL" id="ECT1151392.1"/>
    </source>
</evidence>
<evidence type="ECO:0000313" key="19">
    <source>
        <dbReference type="EMBL" id="ECU3470231.1"/>
    </source>
</evidence>
<evidence type="ECO:0000313" key="27">
    <source>
        <dbReference type="EMBL" id="EDG7392156.1"/>
    </source>
</evidence>
<evidence type="ECO:0000313" key="18">
    <source>
        <dbReference type="EMBL" id="ECU2528813.1"/>
    </source>
</evidence>
<proteinExistence type="predicted"/>
<evidence type="ECO:0000313" key="25">
    <source>
        <dbReference type="EMBL" id="EDA6269779.1"/>
    </source>
</evidence>
<evidence type="ECO:0000313" key="8">
    <source>
        <dbReference type="EMBL" id="EBZ3306691.1"/>
    </source>
</evidence>
<evidence type="ECO:0000313" key="11">
    <source>
        <dbReference type="EMBL" id="ECB5818005.1"/>
    </source>
</evidence>
<reference evidence="27 30" key="2">
    <citation type="submission" date="2018-07" db="EMBL/GenBank/DDBJ databases">
        <authorList>
            <consortium name="GenomeTrakr network: Whole genome sequencing for foodborne pathogen traceback"/>
        </authorList>
    </citation>
    <scope>NUCLEOTIDE SEQUENCE</scope>
    <source>
        <strain evidence="24">FSIS11809920</strain>
        <strain evidence="13">FSIS11810468</strain>
        <strain evidence="14">FSIS11811492</strain>
        <strain evidence="15">FSIS11811977</strain>
        <strain evidence="16">FSIS11812281</strain>
        <strain evidence="23">FSIS11813790</strain>
        <strain evidence="9">FSIS11816006</strain>
        <strain evidence="3">FSIS11918574</strain>
        <strain evidence="4">FSIS11918976</strain>
        <strain evidence="26">FSIS1700275</strain>
        <strain evidence="27">FSIS1700278</strain>
        <strain evidence="28">FSIS1701380</strain>
        <strain evidence="29">FSIS1702151</strain>
        <strain evidence="22">FSIS21821682</strain>
        <strain evidence="21">FSIS21821883</strain>
        <strain evidence="11">FSIS21923565</strain>
        <strain evidence="5">FSIS21924037</strain>
        <strain evidence="18">FSIS31800719</strain>
        <strain evidence="20">FSIS31800927</strain>
        <strain evidence="8">FSIS31801138</strain>
        <strain evidence="10">FSIS31901439</strain>
        <strain evidence="7 30">IA-2010122881</strain>
        <strain evidence="2">NY-N19883</strain>
        <strain evidence="6">WAPHL_SAL-A00479</strain>
    </source>
</reference>
<gene>
    <name evidence="12" type="ORF">A3Y30_24215</name>
    <name evidence="2" type="ORF">ASH16_23520</name>
    <name evidence="25" type="ORF">AYO62_22835</name>
    <name evidence="26" type="ORF">B8184_22430</name>
    <name evidence="27" type="ORF">B9R05_21890</name>
    <name evidence="7" type="ORF">BGH80_21040</name>
    <name evidence="17" type="ORF">C6752_22070</name>
    <name evidence="28" type="ORF">CDJ86_22895</name>
    <name evidence="29" type="ORF">CEB89_21135</name>
    <name evidence="20" type="ORF">D1343_23250</name>
    <name evidence="23" type="ORF">D3156_23195</name>
    <name evidence="8" type="ORF">D9U58_23965</name>
    <name evidence="24" type="ORF">DKO31_19990</name>
    <name evidence="22" type="ORF">DN953_22900</name>
    <name evidence="13" type="ORF">DN966_24610</name>
    <name evidence="21" type="ORF">DOQ15_15480</name>
    <name evidence="18" type="ORF">DT111_24695</name>
    <name evidence="14" type="ORF">DTE28_19995</name>
    <name evidence="15" type="ORF">DVE68_21345</name>
    <name evidence="16" type="ORF">DXS28_23775</name>
    <name evidence="19" type="ORF">DYO51_16655</name>
    <name evidence="3" type="ORF">E2K50_23525</name>
    <name evidence="4" type="ORF">E3B48_23825</name>
    <name evidence="9" type="ORF">EID80_23905</name>
    <name evidence="10" type="ORF">EQ864_20910</name>
    <name evidence="11" type="ORF">EZK82_24270</name>
    <name evidence="5" type="ORF">FA719_22845</name>
    <name evidence="6" type="ORF">JF21_20235</name>
</gene>
<evidence type="ECO:0000313" key="13">
    <source>
        <dbReference type="EMBL" id="ECS9961358.1"/>
    </source>
</evidence>
<dbReference type="EMBL" id="AAKTJV010000047">
    <property type="protein sequence ID" value="ECV4831798.1"/>
    <property type="molecule type" value="Genomic_DNA"/>
</dbReference>
<dbReference type="EMBL" id="AAKSVH010000068">
    <property type="protein sequence ID" value="ECV0623977.1"/>
    <property type="molecule type" value="Genomic_DNA"/>
</dbReference>
<dbReference type="EMBL" id="AAKLTE010000047">
    <property type="protein sequence ID" value="ECT1151392.1"/>
    <property type="molecule type" value="Genomic_DNA"/>
</dbReference>
<accession>A0A3V3BDR9</accession>
<evidence type="ECO:0000313" key="22">
    <source>
        <dbReference type="EMBL" id="ECV4831798.1"/>
    </source>
</evidence>
<evidence type="ECO:0000313" key="2">
    <source>
        <dbReference type="EMBL" id="EBN3585898.1"/>
    </source>
</evidence>
<dbReference type="EMBL" id="AAGIAU010000016">
    <property type="protein sequence ID" value="EBO2913359.1"/>
    <property type="molecule type" value="Genomic_DNA"/>
</dbReference>
<evidence type="ECO:0000313" key="30">
    <source>
        <dbReference type="Proteomes" id="UP000365067"/>
    </source>
</evidence>
<evidence type="ECO:0000313" key="29">
    <source>
        <dbReference type="EMBL" id="EDI3730872.1"/>
    </source>
</evidence>
<evidence type="ECO:0000313" key="20">
    <source>
        <dbReference type="EMBL" id="ECV0623977.1"/>
    </source>
</evidence>
<dbReference type="EMBL" id="AAHVRN010000048">
    <property type="protein sequence ID" value="ECA8557575.1"/>
    <property type="molecule type" value="Genomic_DNA"/>
</dbReference>
<evidence type="ECO:0000313" key="3">
    <source>
        <dbReference type="EMBL" id="EBO1897848.1"/>
    </source>
</evidence>
<evidence type="ECO:0000313" key="21">
    <source>
        <dbReference type="EMBL" id="ECV3408446.1"/>
    </source>
</evidence>
<dbReference type="EMBL" id="AAMKTN010000039">
    <property type="protein sequence ID" value="EDI3730872.1"/>
    <property type="molecule type" value="Genomic_DNA"/>
</dbReference>
<dbReference type="EMBL" id="AAGHTB010000066">
    <property type="protein sequence ID" value="EBO2052086.1"/>
    <property type="molecule type" value="Genomic_DNA"/>
</dbReference>
<evidence type="ECO:0000313" key="6">
    <source>
        <dbReference type="EMBL" id="EBO2913359.1"/>
    </source>
</evidence>
<evidence type="ECO:0000259" key="1">
    <source>
        <dbReference type="Pfam" id="PF10137"/>
    </source>
</evidence>
<dbReference type="EMBL" id="AAHYAO010000077">
    <property type="protein sequence ID" value="ECB5818005.1"/>
    <property type="molecule type" value="Genomic_DNA"/>
</dbReference>
<dbReference type="EMBL" id="AAKPQU010000029">
    <property type="protein sequence ID" value="ECU3470231.1"/>
    <property type="molecule type" value="Genomic_DNA"/>
</dbReference>
<name>A0A3V3BDR9_SALET</name>
<dbReference type="EMBL" id="AAMEYE010000036">
    <property type="protein sequence ID" value="EDG6700023.1"/>
    <property type="molecule type" value="Genomic_DNA"/>
</dbReference>